<dbReference type="Pfam" id="PF01400">
    <property type="entry name" value="Astacin"/>
    <property type="match status" value="1"/>
</dbReference>
<reference evidence="8" key="1">
    <citation type="submission" date="2013-10" db="EMBL/GenBank/DDBJ databases">
        <authorList>
            <person name="Fuzita F."/>
        </authorList>
    </citation>
    <scope>NUCLEOTIDE SEQUENCE</scope>
    <source>
        <tissue evidence="8">Midgut glands</tissue>
    </source>
</reference>
<dbReference type="GO" id="GO:0004222">
    <property type="term" value="F:metalloendopeptidase activity"/>
    <property type="evidence" value="ECO:0007669"/>
    <property type="project" value="UniProtKB-UniRule"/>
</dbReference>
<dbReference type="Gene3D" id="2.60.120.200">
    <property type="match status" value="1"/>
</dbReference>
<dbReference type="GO" id="GO:0008270">
    <property type="term" value="F:zinc ion binding"/>
    <property type="evidence" value="ECO:0007669"/>
    <property type="project" value="UniProtKB-UniRule"/>
</dbReference>
<dbReference type="PRINTS" id="PR00480">
    <property type="entry name" value="ASTACIN"/>
</dbReference>
<evidence type="ECO:0000313" key="8">
    <source>
        <dbReference type="EMBL" id="CDJ26728.1"/>
    </source>
</evidence>
<dbReference type="SMART" id="SM00137">
    <property type="entry name" value="MAM"/>
    <property type="match status" value="1"/>
</dbReference>
<dbReference type="InterPro" id="IPR013320">
    <property type="entry name" value="ConA-like_dom_sf"/>
</dbReference>
<name>U6JRL7_TITSE</name>
<keyword evidence="4 5" id="KW-0482">Metalloprotease</keyword>
<dbReference type="InterPro" id="IPR034035">
    <property type="entry name" value="Astacin-like_dom"/>
</dbReference>
<feature type="domain" description="MAM" evidence="6">
    <location>
        <begin position="255"/>
        <end position="410"/>
    </location>
</feature>
<evidence type="ECO:0000256" key="5">
    <source>
        <dbReference type="RuleBase" id="RU361183"/>
    </source>
</evidence>
<dbReference type="PANTHER" id="PTHR10127:SF850">
    <property type="entry name" value="METALLOENDOPEPTIDASE"/>
    <property type="match status" value="1"/>
</dbReference>
<dbReference type="AlphaFoldDB" id="U6JRL7"/>
<dbReference type="PANTHER" id="PTHR10127">
    <property type="entry name" value="DISCOIDIN, CUB, EGF, LAMININ , AND ZINC METALLOPROTEASE DOMAIN CONTAINING"/>
    <property type="match status" value="1"/>
</dbReference>
<accession>U6JRL7</accession>
<feature type="binding site" evidence="4">
    <location>
        <position position="140"/>
    </location>
    <ligand>
        <name>Zn(2+)</name>
        <dbReference type="ChEBI" id="CHEBI:29105"/>
        <note>catalytic</note>
    </ligand>
</feature>
<dbReference type="GO" id="GO:0006508">
    <property type="term" value="P:proteolysis"/>
    <property type="evidence" value="ECO:0007669"/>
    <property type="project" value="UniProtKB-KW"/>
</dbReference>
<comment type="cofactor">
    <cofactor evidence="4 5">
        <name>Zn(2+)</name>
        <dbReference type="ChEBI" id="CHEBI:29105"/>
    </cofactor>
    <text evidence="4 5">Binds 1 zinc ion per subunit.</text>
</comment>
<protein>
    <recommendedName>
        <fullName evidence="5">Metalloendopeptidase</fullName>
        <ecNumber evidence="5">3.4.24.-</ecNumber>
    </recommendedName>
</protein>
<dbReference type="Pfam" id="PF00629">
    <property type="entry name" value="MAM"/>
    <property type="match status" value="1"/>
</dbReference>
<proteinExistence type="evidence at transcript level"/>
<dbReference type="InterPro" id="IPR006026">
    <property type="entry name" value="Peptidase_Metallo"/>
</dbReference>
<keyword evidence="4 5" id="KW-0645">Protease</keyword>
<dbReference type="Gene3D" id="3.40.390.10">
    <property type="entry name" value="Collagenase (Catalytic Domain)"/>
    <property type="match status" value="1"/>
</dbReference>
<evidence type="ECO:0000259" key="7">
    <source>
        <dbReference type="PROSITE" id="PS51864"/>
    </source>
</evidence>
<comment type="subunit">
    <text evidence="2">Monomer.</text>
</comment>
<dbReference type="InterPro" id="IPR024079">
    <property type="entry name" value="MetalloPept_cat_dom_sf"/>
</dbReference>
<keyword evidence="4 5" id="KW-0862">Zinc</keyword>
<dbReference type="GO" id="GO:0016020">
    <property type="term" value="C:membrane"/>
    <property type="evidence" value="ECO:0007669"/>
    <property type="project" value="InterPro"/>
</dbReference>
<dbReference type="InterPro" id="IPR001506">
    <property type="entry name" value="Peptidase_M12A"/>
</dbReference>
<dbReference type="CDD" id="cd04280">
    <property type="entry name" value="ZnMc_astacin_like"/>
    <property type="match status" value="1"/>
</dbReference>
<keyword evidence="4 5" id="KW-0479">Metal-binding</keyword>
<organism evidence="8">
    <name type="scientific">Tityus serrulatus</name>
    <name type="common">Brazilian yellow scorpion</name>
    <dbReference type="NCBI Taxonomy" id="6887"/>
    <lineage>
        <taxon>Eukaryota</taxon>
        <taxon>Metazoa</taxon>
        <taxon>Ecdysozoa</taxon>
        <taxon>Arthropoda</taxon>
        <taxon>Chelicerata</taxon>
        <taxon>Arachnida</taxon>
        <taxon>Scorpiones</taxon>
        <taxon>Buthida</taxon>
        <taxon>Buthoidea</taxon>
        <taxon>Buthidae</taxon>
        <taxon>Tityus</taxon>
    </lineage>
</organism>
<feature type="active site" evidence="4">
    <location>
        <position position="137"/>
    </location>
</feature>
<feature type="binding site" evidence="4">
    <location>
        <position position="136"/>
    </location>
    <ligand>
        <name>Zn(2+)</name>
        <dbReference type="ChEBI" id="CHEBI:29105"/>
        <note>catalytic</note>
    </ligand>
</feature>
<evidence type="ECO:0000256" key="2">
    <source>
        <dbReference type="ARBA" id="ARBA00011245"/>
    </source>
</evidence>
<evidence type="ECO:0000256" key="1">
    <source>
        <dbReference type="ARBA" id="ARBA00006629"/>
    </source>
</evidence>
<comment type="similarity">
    <text evidence="1">Belongs to the venom metalloproteinase (M12B) family.</text>
</comment>
<dbReference type="SMART" id="SM00235">
    <property type="entry name" value="ZnMc"/>
    <property type="match status" value="1"/>
</dbReference>
<dbReference type="EC" id="3.4.24.-" evidence="5"/>
<dbReference type="InterPro" id="IPR000998">
    <property type="entry name" value="MAM_dom"/>
</dbReference>
<dbReference type="SUPFAM" id="SSF55486">
    <property type="entry name" value="Metalloproteases ('zincins'), catalytic domain"/>
    <property type="match status" value="1"/>
</dbReference>
<gene>
    <name evidence="8" type="primary">ASTL</name>
</gene>
<sequence length="410" mass="47655">MQIIMKTLTKTLLSILGCFFVLDLPYCLEESKRWFQWESNYERSRAAVHDIERLWPNGIVYYKIHDNIKDDIGLIKKAMRLIENRTCVQFIEWQEQSPEYIFIQDNLECKSELGRQGRRQDLFLSISCRTVGQILHELMHSLGFWHEMNRNDRDDYLEIHWNNIMPGQDFNFNKLHPWEYNHLNTSFDYDSIMMYGSKAYASDNNQSTVTPKTAGVVLKDVREKTNLSSIDIIRINRLYQCFGEKRPSVPDPPEYFCGFENGDCDIFTQLGNGVAKWEKVNEPRGSLLGDHTTGFGYYWAVDAKTATGKQAIMYLPRFPQNGRSRGCLSFFYHFRGPGTEAFIAILQTLRKNSIIFYGNSTAANSWRRALIDVDLNRRNFRIALVAVSKPTNQSGGLFAVDDVMFKWIPC</sequence>
<dbReference type="EMBL" id="HG710152">
    <property type="protein sequence ID" value="CDJ26728.1"/>
    <property type="molecule type" value="mRNA"/>
</dbReference>
<dbReference type="PROSITE" id="PS50060">
    <property type="entry name" value="MAM_2"/>
    <property type="match status" value="1"/>
</dbReference>
<feature type="domain" description="Peptidase M12A" evidence="7">
    <location>
        <begin position="46"/>
        <end position="242"/>
    </location>
</feature>
<feature type="binding site" evidence="4">
    <location>
        <position position="146"/>
    </location>
    <ligand>
        <name>Zn(2+)</name>
        <dbReference type="ChEBI" id="CHEBI:29105"/>
        <note>catalytic</note>
    </ligand>
</feature>
<comment type="function">
    <text evidence="3">Zinc metalloprotease. Provoques deadhesion of endothelial cells from cell cultures, and also degradation of fibronectin, fibrinogen and gelatin in vitro. Its role in the venom is not fully understood but it might act as a spreading factor that facilitates diffusion of other venom toxins. Alternatively, it might be involved in the proteolytic processing of other venom toxins or it might play a role in extra-oral digestion of prey.</text>
</comment>
<evidence type="ECO:0000259" key="6">
    <source>
        <dbReference type="PROSITE" id="PS50060"/>
    </source>
</evidence>
<keyword evidence="4 5" id="KW-0378">Hydrolase</keyword>
<comment type="caution">
    <text evidence="4">Lacks conserved residue(s) required for the propagation of feature annotation.</text>
</comment>
<dbReference type="SUPFAM" id="SSF49899">
    <property type="entry name" value="Concanavalin A-like lectins/glucanases"/>
    <property type="match status" value="1"/>
</dbReference>
<reference evidence="8" key="2">
    <citation type="journal article" date="2015" name="PLoS ONE">
        <title>Biochemical, transcriptomic and proteomic analyses of digestion in the scorpion Tityus serrulatus: insights into function and evolution of digestion in an ancient arthropod.</title>
        <authorList>
            <person name="Fuzita F.J."/>
            <person name="Pinkse M.W.H."/>
            <person name="Patane J.S.L."/>
            <person name="Juliano M.A."/>
            <person name="Verhaert P.D.E.M."/>
            <person name="Lopes A.R."/>
        </authorList>
    </citation>
    <scope>NUCLEOTIDE SEQUENCE</scope>
    <source>
        <tissue evidence="8">Midgut glands</tissue>
    </source>
</reference>
<evidence type="ECO:0000256" key="4">
    <source>
        <dbReference type="PROSITE-ProRule" id="PRU01211"/>
    </source>
</evidence>
<dbReference type="PROSITE" id="PS51864">
    <property type="entry name" value="ASTACIN"/>
    <property type="match status" value="1"/>
</dbReference>
<evidence type="ECO:0000256" key="3">
    <source>
        <dbReference type="ARBA" id="ARBA00025529"/>
    </source>
</evidence>